<gene>
    <name evidence="1" type="ORF">M9H77_12479</name>
</gene>
<evidence type="ECO:0000313" key="2">
    <source>
        <dbReference type="Proteomes" id="UP001060085"/>
    </source>
</evidence>
<dbReference type="Proteomes" id="UP001060085">
    <property type="component" value="Linkage Group LG03"/>
</dbReference>
<dbReference type="EMBL" id="CM044703">
    <property type="protein sequence ID" value="KAI5672115.1"/>
    <property type="molecule type" value="Genomic_DNA"/>
</dbReference>
<name>A0ACC0BHJ6_CATRO</name>
<organism evidence="1 2">
    <name type="scientific">Catharanthus roseus</name>
    <name type="common">Madagascar periwinkle</name>
    <name type="synonym">Vinca rosea</name>
    <dbReference type="NCBI Taxonomy" id="4058"/>
    <lineage>
        <taxon>Eukaryota</taxon>
        <taxon>Viridiplantae</taxon>
        <taxon>Streptophyta</taxon>
        <taxon>Embryophyta</taxon>
        <taxon>Tracheophyta</taxon>
        <taxon>Spermatophyta</taxon>
        <taxon>Magnoliopsida</taxon>
        <taxon>eudicotyledons</taxon>
        <taxon>Gunneridae</taxon>
        <taxon>Pentapetalae</taxon>
        <taxon>asterids</taxon>
        <taxon>lamiids</taxon>
        <taxon>Gentianales</taxon>
        <taxon>Apocynaceae</taxon>
        <taxon>Rauvolfioideae</taxon>
        <taxon>Vinceae</taxon>
        <taxon>Catharanthinae</taxon>
        <taxon>Catharanthus</taxon>
    </lineage>
</organism>
<accession>A0ACC0BHJ6</accession>
<keyword evidence="2" id="KW-1185">Reference proteome</keyword>
<protein>
    <submittedName>
        <fullName evidence="1">Uncharacterized protein</fullName>
    </submittedName>
</protein>
<proteinExistence type="predicted"/>
<sequence length="203" mass="21723">MPNLVPVKLGACAITWPSCMATLKLCDKSKLVVTSKDSAQGAGGEDEAILVMVCFILDGCCLVNFLGLMYPGVDVVGEGGTIPRATIFSITRGSSSLTREPVGRERSLNPYRFIKLSTDDVAVLEDRGEVYLVIAKGERTKSCPKDSDLLGRIGCLPAIDKRSAQIVNVKSCAEMISTLIETLSTLSMCSEAPAPLVETRSEF</sequence>
<comment type="caution">
    <text evidence="1">The sequence shown here is derived from an EMBL/GenBank/DDBJ whole genome shotgun (WGS) entry which is preliminary data.</text>
</comment>
<evidence type="ECO:0000313" key="1">
    <source>
        <dbReference type="EMBL" id="KAI5672115.1"/>
    </source>
</evidence>
<reference evidence="2" key="1">
    <citation type="journal article" date="2023" name="Nat. Plants">
        <title>Single-cell RNA sequencing provides a high-resolution roadmap for understanding the multicellular compartmentation of specialized metabolism.</title>
        <authorList>
            <person name="Sun S."/>
            <person name="Shen X."/>
            <person name="Li Y."/>
            <person name="Li Y."/>
            <person name="Wang S."/>
            <person name="Li R."/>
            <person name="Zhang H."/>
            <person name="Shen G."/>
            <person name="Guo B."/>
            <person name="Wei J."/>
            <person name="Xu J."/>
            <person name="St-Pierre B."/>
            <person name="Chen S."/>
            <person name="Sun C."/>
        </authorList>
    </citation>
    <scope>NUCLEOTIDE SEQUENCE [LARGE SCALE GENOMIC DNA]</scope>
</reference>